<feature type="active site" evidence="5">
    <location>
        <position position="151"/>
    </location>
</feature>
<dbReference type="EMBL" id="AQGS01000595">
    <property type="protein sequence ID" value="EPS37961.1"/>
    <property type="molecule type" value="Genomic_DNA"/>
</dbReference>
<keyword evidence="1" id="KW-0645">Protease</keyword>
<evidence type="ECO:0000256" key="7">
    <source>
        <dbReference type="SAM" id="Coils"/>
    </source>
</evidence>
<keyword evidence="3" id="KW-0378">Hydrolase</keyword>
<feature type="binding site" evidence="6">
    <location>
        <position position="154"/>
    </location>
    <ligand>
        <name>Zn(2+)</name>
        <dbReference type="ChEBI" id="CHEBI:29105"/>
        <label>2</label>
        <note>catalytic</note>
    </ligand>
</feature>
<keyword evidence="2 6" id="KW-0479">Metal-binding</keyword>
<evidence type="ECO:0000313" key="11">
    <source>
        <dbReference type="Proteomes" id="UP000015100"/>
    </source>
</evidence>
<feature type="binding site" evidence="6">
    <location>
        <position position="168"/>
    </location>
    <ligand>
        <name>Zn(2+)</name>
        <dbReference type="ChEBI" id="CHEBI:29105"/>
        <label>2</label>
        <note>catalytic</note>
    </ligand>
</feature>
<dbReference type="SMART" id="SM00235">
    <property type="entry name" value="ZnMc"/>
    <property type="match status" value="1"/>
</dbReference>
<dbReference type="HOGENOM" id="CLU_1015716_0_0_1"/>
<dbReference type="AlphaFoldDB" id="S8AA47"/>
<proteinExistence type="predicted"/>
<feature type="region of interest" description="Disordered" evidence="8">
    <location>
        <begin position="182"/>
        <end position="274"/>
    </location>
</feature>
<organism evidence="10 11">
    <name type="scientific">Dactylellina haptotyla (strain CBS 200.50)</name>
    <name type="common">Nematode-trapping fungus</name>
    <name type="synonym">Monacrosporium haptotylum</name>
    <dbReference type="NCBI Taxonomy" id="1284197"/>
    <lineage>
        <taxon>Eukaryota</taxon>
        <taxon>Fungi</taxon>
        <taxon>Dikarya</taxon>
        <taxon>Ascomycota</taxon>
        <taxon>Pezizomycotina</taxon>
        <taxon>Orbiliomycetes</taxon>
        <taxon>Orbiliales</taxon>
        <taxon>Orbiliaceae</taxon>
        <taxon>Dactylellina</taxon>
    </lineage>
</organism>
<evidence type="ECO:0000256" key="6">
    <source>
        <dbReference type="PIRSR" id="PIRSR621190-2"/>
    </source>
</evidence>
<accession>S8AA47</accession>
<keyword evidence="7" id="KW-0175">Coiled coil</keyword>
<dbReference type="GO" id="GO:0030198">
    <property type="term" value="P:extracellular matrix organization"/>
    <property type="evidence" value="ECO:0007669"/>
    <property type="project" value="TreeGrafter"/>
</dbReference>
<dbReference type="GO" id="GO:0006508">
    <property type="term" value="P:proteolysis"/>
    <property type="evidence" value="ECO:0007669"/>
    <property type="project" value="UniProtKB-KW"/>
</dbReference>
<feature type="binding site" evidence="6">
    <location>
        <position position="112"/>
    </location>
    <ligand>
        <name>Ca(2+)</name>
        <dbReference type="ChEBI" id="CHEBI:29108"/>
        <label>3</label>
    </ligand>
</feature>
<dbReference type="InterPro" id="IPR021190">
    <property type="entry name" value="Pept_M10A"/>
</dbReference>
<evidence type="ECO:0000256" key="2">
    <source>
        <dbReference type="ARBA" id="ARBA00022723"/>
    </source>
</evidence>
<comment type="caution">
    <text evidence="10">The sequence shown here is derived from an EMBL/GenBank/DDBJ whole genome shotgun (WGS) entry which is preliminary data.</text>
</comment>
<dbReference type="Proteomes" id="UP000015100">
    <property type="component" value="Unassembled WGS sequence"/>
</dbReference>
<dbReference type="SUPFAM" id="SSF55486">
    <property type="entry name" value="Metalloproteases ('zincins'), catalytic domain"/>
    <property type="match status" value="1"/>
</dbReference>
<evidence type="ECO:0000256" key="3">
    <source>
        <dbReference type="ARBA" id="ARBA00022801"/>
    </source>
</evidence>
<dbReference type="GO" id="GO:0031012">
    <property type="term" value="C:extracellular matrix"/>
    <property type="evidence" value="ECO:0007669"/>
    <property type="project" value="InterPro"/>
</dbReference>
<protein>
    <recommendedName>
        <fullName evidence="9">Peptidase metallopeptidase domain-containing protein</fullName>
    </recommendedName>
</protein>
<name>S8AA47_DACHA</name>
<reference evidence="11" key="2">
    <citation type="submission" date="2013-04" db="EMBL/GenBank/DDBJ databases">
        <title>Genomic mechanisms accounting for the adaptation to parasitism in nematode-trapping fungi.</title>
        <authorList>
            <person name="Ahren D.G."/>
        </authorList>
    </citation>
    <scope>NUCLEOTIDE SEQUENCE [LARGE SCALE GENOMIC DNA]</scope>
    <source>
        <strain evidence="11">CBS 200.50</strain>
    </source>
</reference>
<dbReference type="GO" id="GO:0008270">
    <property type="term" value="F:zinc ion binding"/>
    <property type="evidence" value="ECO:0007669"/>
    <property type="project" value="InterPro"/>
</dbReference>
<feature type="binding site" evidence="6">
    <location>
        <position position="160"/>
    </location>
    <ligand>
        <name>Zn(2+)</name>
        <dbReference type="ChEBI" id="CHEBI:29105"/>
        <label>2</label>
        <note>catalytic</note>
    </ligand>
</feature>
<comment type="cofactor">
    <cofactor evidence="6">
        <name>Zn(2+)</name>
        <dbReference type="ChEBI" id="CHEBI:29105"/>
    </cofactor>
    <text evidence="6">Binds 2 Zn(2+) ions per subunit.</text>
</comment>
<dbReference type="STRING" id="1284197.S8AA47"/>
<feature type="region of interest" description="Disordered" evidence="8">
    <location>
        <begin position="113"/>
        <end position="134"/>
    </location>
</feature>
<comment type="cofactor">
    <cofactor evidence="6">
        <name>Ca(2+)</name>
        <dbReference type="ChEBI" id="CHEBI:29108"/>
    </cofactor>
    <text evidence="6">Can bind about 5 Ca(2+) ions per subunit.</text>
</comment>
<dbReference type="GO" id="GO:0004222">
    <property type="term" value="F:metalloendopeptidase activity"/>
    <property type="evidence" value="ECO:0007669"/>
    <property type="project" value="InterPro"/>
</dbReference>
<feature type="binding site" evidence="6">
    <location>
        <position position="105"/>
    </location>
    <ligand>
        <name>Zn(2+)</name>
        <dbReference type="ChEBI" id="CHEBI:29105"/>
        <label>1</label>
    </ligand>
</feature>
<dbReference type="GO" id="GO:0030574">
    <property type="term" value="P:collagen catabolic process"/>
    <property type="evidence" value="ECO:0007669"/>
    <property type="project" value="TreeGrafter"/>
</dbReference>
<dbReference type="OrthoDB" id="406838at2759"/>
<sequence length="274" mass="31042">MCHIFEEEIQETVENIQEDEKNIREFEDIYICTGSHCKRQTGGRKWAKGHVFRYRVSGVFPGSRPEIMEQAFQKAQQKWAKYMGFKFEKATGAPNLLIEVVDSNHPQFRGNGAAGVASSTGPTGGPSQIWLRGPSPRPWNFGGIHTIFLHELGHILGFAHSNNKNAIMAPTIQDMWSERQLTPNDSERAQAWASGGDQNAGKWTNGAEIGGPNDPNRRNPGRQQQRPQNRFSPAQQRQRFGPPSNRQPNRFNPAQQRQQPFPTRGRTQAPRYRN</sequence>
<dbReference type="Gene3D" id="3.40.390.10">
    <property type="entry name" value="Collagenase (Catalytic Domain)"/>
    <property type="match status" value="1"/>
</dbReference>
<feature type="domain" description="Peptidase metallopeptidase" evidence="9">
    <location>
        <begin position="42"/>
        <end position="194"/>
    </location>
</feature>
<dbReference type="PRINTS" id="PR00138">
    <property type="entry name" value="MATRIXIN"/>
</dbReference>
<keyword evidence="11" id="KW-1185">Reference proteome</keyword>
<dbReference type="Pfam" id="PF00413">
    <property type="entry name" value="Peptidase_M10"/>
    <property type="match status" value="1"/>
</dbReference>
<evidence type="ECO:0000313" key="10">
    <source>
        <dbReference type="EMBL" id="EPS37961.1"/>
    </source>
</evidence>
<feature type="binding site" evidence="6">
    <location>
        <position position="150"/>
    </location>
    <ligand>
        <name>Zn(2+)</name>
        <dbReference type="ChEBI" id="CHEBI:29105"/>
        <label>2</label>
        <note>catalytic</note>
    </ligand>
</feature>
<evidence type="ECO:0000256" key="4">
    <source>
        <dbReference type="ARBA" id="ARBA00022833"/>
    </source>
</evidence>
<dbReference type="InterPro" id="IPR001818">
    <property type="entry name" value="Pept_M10_metallopeptidase"/>
</dbReference>
<dbReference type="InterPro" id="IPR006026">
    <property type="entry name" value="Peptidase_Metallo"/>
</dbReference>
<feature type="compositionally biased region" description="Low complexity" evidence="8">
    <location>
        <begin position="221"/>
        <end position="230"/>
    </location>
</feature>
<feature type="coiled-coil region" evidence="7">
    <location>
        <begin position="2"/>
        <end position="29"/>
    </location>
</feature>
<evidence type="ECO:0000259" key="9">
    <source>
        <dbReference type="SMART" id="SM00235"/>
    </source>
</evidence>
<keyword evidence="6" id="KW-0106">Calcium</keyword>
<dbReference type="PANTHER" id="PTHR10201">
    <property type="entry name" value="MATRIX METALLOPROTEINASE"/>
    <property type="match status" value="1"/>
</dbReference>
<reference evidence="10 11" key="1">
    <citation type="journal article" date="2013" name="PLoS Genet.">
        <title>Genomic mechanisms accounting for the adaptation to parasitism in nematode-trapping fungi.</title>
        <authorList>
            <person name="Meerupati T."/>
            <person name="Andersson K.M."/>
            <person name="Friman E."/>
            <person name="Kumar D."/>
            <person name="Tunlid A."/>
            <person name="Ahren D."/>
        </authorList>
    </citation>
    <scope>NUCLEOTIDE SEQUENCE [LARGE SCALE GENOMIC DNA]</scope>
    <source>
        <strain evidence="10 11">CBS 200.50</strain>
    </source>
</reference>
<feature type="compositionally biased region" description="Polar residues" evidence="8">
    <location>
        <begin position="231"/>
        <end position="261"/>
    </location>
</feature>
<dbReference type="PANTHER" id="PTHR10201:SF213">
    <property type="entry name" value="METALLOENDOPROTEINASE 2-MMP-LIKE"/>
    <property type="match status" value="1"/>
</dbReference>
<keyword evidence="4 6" id="KW-0862">Zinc</keyword>
<evidence type="ECO:0000256" key="1">
    <source>
        <dbReference type="ARBA" id="ARBA00022670"/>
    </source>
</evidence>
<evidence type="ECO:0000256" key="8">
    <source>
        <dbReference type="SAM" id="MobiDB-lite"/>
    </source>
</evidence>
<gene>
    <name evidence="10" type="ORF">H072_8327</name>
</gene>
<feature type="binding site" evidence="6">
    <location>
        <position position="124"/>
    </location>
    <ligand>
        <name>Ca(2+)</name>
        <dbReference type="ChEBI" id="CHEBI:29108"/>
        <label>2</label>
    </ligand>
</feature>
<dbReference type="InterPro" id="IPR024079">
    <property type="entry name" value="MetalloPept_cat_dom_sf"/>
</dbReference>
<evidence type="ECO:0000256" key="5">
    <source>
        <dbReference type="PIRSR" id="PIRSR621190-1"/>
    </source>
</evidence>